<dbReference type="InterPro" id="IPR024922">
    <property type="entry name" value="Rubredoxin"/>
</dbReference>
<feature type="binding site" evidence="9">
    <location>
        <position position="47"/>
    </location>
    <ligand>
        <name>Fe cation</name>
        <dbReference type="ChEBI" id="CHEBI:24875"/>
    </ligand>
</feature>
<comment type="function">
    <text evidence="1">Involved in the hydrocarbon hydroxylating system, which transfers electrons from NADH to rubredoxin reductase and then through rubredoxin to alkane 1 monooxygenase.</text>
</comment>
<dbReference type="InterPro" id="IPR050526">
    <property type="entry name" value="Rubredoxin_ET"/>
</dbReference>
<dbReference type="EMBL" id="ARYJ01000001">
    <property type="protein sequence ID" value="KCZ91190.1"/>
    <property type="molecule type" value="Genomic_DNA"/>
</dbReference>
<feature type="domain" description="Rubredoxin-like" evidence="10">
    <location>
        <begin position="6"/>
        <end position="57"/>
    </location>
</feature>
<dbReference type="RefSeq" id="WP_035577343.1">
    <property type="nucleotide sequence ID" value="NZ_ARYJ01000001.1"/>
</dbReference>
<dbReference type="SUPFAM" id="SSF57802">
    <property type="entry name" value="Rubredoxin-like"/>
    <property type="match status" value="1"/>
</dbReference>
<comment type="caution">
    <text evidence="11">The sequence shown here is derived from an EMBL/GenBank/DDBJ whole genome shotgun (WGS) entry which is preliminary data.</text>
</comment>
<gene>
    <name evidence="11" type="ORF">HJA_01590</name>
</gene>
<dbReference type="Pfam" id="PF00301">
    <property type="entry name" value="Rubredoxin"/>
    <property type="match status" value="1"/>
</dbReference>
<sequence>MSDAPYKVWQCRTCGYIYEEEHGDPGEGLAAGTRWADIPDDWVCPLCGTPKSDFDMIEL</sequence>
<dbReference type="PRINTS" id="PR00163">
    <property type="entry name" value="RUBREDOXIN"/>
</dbReference>
<evidence type="ECO:0000256" key="9">
    <source>
        <dbReference type="PIRSR" id="PIRSR000071-1"/>
    </source>
</evidence>
<comment type="similarity">
    <text evidence="3 8">Belongs to the rubredoxin family.</text>
</comment>
<dbReference type="PROSITE" id="PS00202">
    <property type="entry name" value="RUBREDOXIN"/>
    <property type="match status" value="1"/>
</dbReference>
<evidence type="ECO:0000256" key="7">
    <source>
        <dbReference type="ARBA" id="ARBA00023004"/>
    </source>
</evidence>
<dbReference type="eggNOG" id="COG1773">
    <property type="taxonomic scope" value="Bacteria"/>
</dbReference>
<comment type="cofactor">
    <cofactor evidence="8 9">
        <name>Fe(3+)</name>
        <dbReference type="ChEBI" id="CHEBI:29034"/>
    </cofactor>
    <text evidence="8 9">Binds 1 Fe(3+) ion per subunit.</text>
</comment>
<evidence type="ECO:0000256" key="8">
    <source>
        <dbReference type="PIRNR" id="PIRNR000071"/>
    </source>
</evidence>
<feature type="binding site" evidence="9">
    <location>
        <position position="14"/>
    </location>
    <ligand>
        <name>Fe cation</name>
        <dbReference type="ChEBI" id="CHEBI:24875"/>
    </ligand>
</feature>
<keyword evidence="12" id="KW-1185">Reference proteome</keyword>
<dbReference type="InterPro" id="IPR024934">
    <property type="entry name" value="Rubredoxin-like_dom"/>
</dbReference>
<evidence type="ECO:0000313" key="11">
    <source>
        <dbReference type="EMBL" id="KCZ91190.1"/>
    </source>
</evidence>
<evidence type="ECO:0000256" key="6">
    <source>
        <dbReference type="ARBA" id="ARBA00022982"/>
    </source>
</evidence>
<evidence type="ECO:0000256" key="1">
    <source>
        <dbReference type="ARBA" id="ARBA00002792"/>
    </source>
</evidence>
<dbReference type="InterPro" id="IPR024935">
    <property type="entry name" value="Rubredoxin_dom"/>
</dbReference>
<dbReference type="GO" id="GO:0009055">
    <property type="term" value="F:electron transfer activity"/>
    <property type="evidence" value="ECO:0007669"/>
    <property type="project" value="InterPro"/>
</dbReference>
<dbReference type="PROSITE" id="PS50903">
    <property type="entry name" value="RUBREDOXIN_LIKE"/>
    <property type="match status" value="1"/>
</dbReference>
<dbReference type="GO" id="GO:0005506">
    <property type="term" value="F:iron ion binding"/>
    <property type="evidence" value="ECO:0007669"/>
    <property type="project" value="InterPro"/>
</dbReference>
<proteinExistence type="inferred from homology"/>
<dbReference type="PATRIC" id="fig|1280952.3.peg.323"/>
<keyword evidence="4 8" id="KW-0813">Transport</keyword>
<feature type="binding site" evidence="9">
    <location>
        <position position="11"/>
    </location>
    <ligand>
        <name>Fe cation</name>
        <dbReference type="ChEBI" id="CHEBI:24875"/>
    </ligand>
</feature>
<reference evidence="11 12" key="1">
    <citation type="journal article" date="2014" name="Antonie Van Leeuwenhoek">
        <title>Hyphomonas beringensis sp. nov. and Hyphomonas chukchiensis sp. nov., isolated from surface seawater of the Bering Sea and Chukchi Sea.</title>
        <authorList>
            <person name="Li C."/>
            <person name="Lai Q."/>
            <person name="Li G."/>
            <person name="Dong C."/>
            <person name="Wang J."/>
            <person name="Liao Y."/>
            <person name="Shao Z."/>
        </authorList>
    </citation>
    <scope>NUCLEOTIDE SEQUENCE [LARGE SCALE GENOMIC DNA]</scope>
    <source>
        <strain evidence="11 12">VP2</strain>
    </source>
</reference>
<keyword evidence="7 8" id="KW-0408">Iron</keyword>
<dbReference type="InterPro" id="IPR018527">
    <property type="entry name" value="Rubredoxin_Fe_BS"/>
</dbReference>
<dbReference type="Proteomes" id="UP000024816">
    <property type="component" value="Unassembled WGS sequence"/>
</dbReference>
<evidence type="ECO:0000256" key="4">
    <source>
        <dbReference type="ARBA" id="ARBA00022448"/>
    </source>
</evidence>
<evidence type="ECO:0000313" key="12">
    <source>
        <dbReference type="Proteomes" id="UP000024816"/>
    </source>
</evidence>
<dbReference type="PANTHER" id="PTHR47627">
    <property type="entry name" value="RUBREDOXIN"/>
    <property type="match status" value="1"/>
</dbReference>
<dbReference type="PIRSF" id="PIRSF000071">
    <property type="entry name" value="Rubredoxin"/>
    <property type="match status" value="1"/>
</dbReference>
<organism evidence="11 12">
    <name type="scientific">Hyphomonas jannaschiana VP2</name>
    <dbReference type="NCBI Taxonomy" id="1280952"/>
    <lineage>
        <taxon>Bacteria</taxon>
        <taxon>Pseudomonadati</taxon>
        <taxon>Pseudomonadota</taxon>
        <taxon>Alphaproteobacteria</taxon>
        <taxon>Hyphomonadales</taxon>
        <taxon>Hyphomonadaceae</taxon>
        <taxon>Hyphomonas</taxon>
    </lineage>
</organism>
<keyword evidence="5 8" id="KW-0479">Metal-binding</keyword>
<evidence type="ECO:0000256" key="2">
    <source>
        <dbReference type="ARBA" id="ARBA00004933"/>
    </source>
</evidence>
<evidence type="ECO:0000256" key="5">
    <source>
        <dbReference type="ARBA" id="ARBA00022723"/>
    </source>
</evidence>
<evidence type="ECO:0000256" key="3">
    <source>
        <dbReference type="ARBA" id="ARBA00005337"/>
    </source>
</evidence>
<feature type="binding site" evidence="9">
    <location>
        <position position="44"/>
    </location>
    <ligand>
        <name>Fe cation</name>
        <dbReference type="ChEBI" id="CHEBI:24875"/>
    </ligand>
</feature>
<dbReference type="PANTHER" id="PTHR47627:SF1">
    <property type="entry name" value="RUBREDOXIN-1-RELATED"/>
    <property type="match status" value="1"/>
</dbReference>
<name>A0A059FKJ1_9PROT</name>
<dbReference type="GO" id="GO:0043448">
    <property type="term" value="P:alkane catabolic process"/>
    <property type="evidence" value="ECO:0007669"/>
    <property type="project" value="TreeGrafter"/>
</dbReference>
<dbReference type="STRING" id="1280952.HJA_01590"/>
<dbReference type="OrthoDB" id="9808980at2"/>
<protein>
    <recommendedName>
        <fullName evidence="8">Rubredoxin</fullName>
    </recommendedName>
</protein>
<dbReference type="Gene3D" id="2.20.28.10">
    <property type="match status" value="1"/>
</dbReference>
<keyword evidence="6 8" id="KW-0249">Electron transport</keyword>
<dbReference type="FunFam" id="2.20.28.10:FF:000001">
    <property type="entry name" value="Rubredoxin"/>
    <property type="match status" value="1"/>
</dbReference>
<evidence type="ECO:0000259" key="10">
    <source>
        <dbReference type="PROSITE" id="PS50903"/>
    </source>
</evidence>
<dbReference type="CDD" id="cd00730">
    <property type="entry name" value="rubredoxin"/>
    <property type="match status" value="1"/>
</dbReference>
<accession>A0A059FKJ1</accession>
<dbReference type="AlphaFoldDB" id="A0A059FKJ1"/>
<comment type="pathway">
    <text evidence="2">Hydrocarbon metabolism; alkane degradation.</text>
</comment>